<evidence type="ECO:0000256" key="4">
    <source>
        <dbReference type="RuleBase" id="RU003345"/>
    </source>
</evidence>
<name>A0A1M7FCK5_9GAMM</name>
<evidence type="ECO:0000259" key="5">
    <source>
        <dbReference type="Pfam" id="PF00171"/>
    </source>
</evidence>
<dbReference type="RefSeq" id="WP_073435048.1">
    <property type="nucleotide sequence ID" value="NZ_BJXU01000043.1"/>
</dbReference>
<dbReference type="InterPro" id="IPR029510">
    <property type="entry name" value="Ald_DH_CS_GLU"/>
</dbReference>
<dbReference type="Proteomes" id="UP000184123">
    <property type="component" value="Unassembled WGS sequence"/>
</dbReference>
<protein>
    <submittedName>
        <fullName evidence="6 7">Aldehyde dehydrogenase</fullName>
    </submittedName>
</protein>
<reference evidence="7 8" key="1">
    <citation type="submission" date="2016-11" db="EMBL/GenBank/DDBJ databases">
        <authorList>
            <person name="Jaros S."/>
            <person name="Januszkiewicz K."/>
            <person name="Wedrychowicz H."/>
        </authorList>
    </citation>
    <scope>NUCLEOTIDE SEQUENCE [LARGE SCALE GENOMIC DNA]</scope>
    <source>
        <strain evidence="7 8">DSM 4740</strain>
    </source>
</reference>
<evidence type="ECO:0000313" key="8">
    <source>
        <dbReference type="Proteomes" id="UP000184123"/>
    </source>
</evidence>
<keyword evidence="2 4" id="KW-0560">Oxidoreductase</keyword>
<dbReference type="OrthoDB" id="9812625at2"/>
<organism evidence="7 8">
    <name type="scientific">Halomonas cupida</name>
    <dbReference type="NCBI Taxonomy" id="44933"/>
    <lineage>
        <taxon>Bacteria</taxon>
        <taxon>Pseudomonadati</taxon>
        <taxon>Pseudomonadota</taxon>
        <taxon>Gammaproteobacteria</taxon>
        <taxon>Oceanospirillales</taxon>
        <taxon>Halomonadaceae</taxon>
        <taxon>Halomonas</taxon>
    </lineage>
</organism>
<dbReference type="Gene3D" id="3.40.309.10">
    <property type="entry name" value="Aldehyde Dehydrogenase, Chain A, domain 2"/>
    <property type="match status" value="1"/>
</dbReference>
<dbReference type="CDD" id="cd07109">
    <property type="entry name" value="ALDH_AAS00426"/>
    <property type="match status" value="1"/>
</dbReference>
<proteinExistence type="inferred from homology"/>
<dbReference type="InterPro" id="IPR016162">
    <property type="entry name" value="Ald_DH_N"/>
</dbReference>
<dbReference type="InterPro" id="IPR016161">
    <property type="entry name" value="Ald_DH/histidinol_DH"/>
</dbReference>
<dbReference type="FunFam" id="3.40.605.10:FF:000007">
    <property type="entry name" value="NAD/NADP-dependent betaine aldehyde dehydrogenase"/>
    <property type="match status" value="1"/>
</dbReference>
<comment type="similarity">
    <text evidence="1 4">Belongs to the aldehyde dehydrogenase family.</text>
</comment>
<evidence type="ECO:0000313" key="9">
    <source>
        <dbReference type="Proteomes" id="UP000321726"/>
    </source>
</evidence>
<reference evidence="6 9" key="2">
    <citation type="submission" date="2019-07" db="EMBL/GenBank/DDBJ databases">
        <title>Whole genome shotgun sequence of Halomonas cupida NBRC 102219.</title>
        <authorList>
            <person name="Hosoyama A."/>
            <person name="Uohara A."/>
            <person name="Ohji S."/>
            <person name="Ichikawa N."/>
        </authorList>
    </citation>
    <scope>NUCLEOTIDE SEQUENCE [LARGE SCALE GENOMIC DNA]</scope>
    <source>
        <strain evidence="6 9">NBRC 102219</strain>
    </source>
</reference>
<dbReference type="STRING" id="44933.SAMN05660971_02032"/>
<gene>
    <name evidence="6" type="ORF">HCU01_14490</name>
    <name evidence="7" type="ORF">SAMN05660971_02032</name>
</gene>
<dbReference type="Pfam" id="PF00171">
    <property type="entry name" value="Aldedh"/>
    <property type="match status" value="1"/>
</dbReference>
<dbReference type="GO" id="GO:0016620">
    <property type="term" value="F:oxidoreductase activity, acting on the aldehyde or oxo group of donors, NAD or NADP as acceptor"/>
    <property type="evidence" value="ECO:0007669"/>
    <property type="project" value="InterPro"/>
</dbReference>
<dbReference type="EMBL" id="BJXU01000043">
    <property type="protein sequence ID" value="GEN23500.1"/>
    <property type="molecule type" value="Genomic_DNA"/>
</dbReference>
<dbReference type="SUPFAM" id="SSF53720">
    <property type="entry name" value="ALDH-like"/>
    <property type="match status" value="1"/>
</dbReference>
<sequence>MSELPVIPPSGALVAGRWRDTAETLDVLRPSTGEVIARIARSSAEEVDAAVAAARAAFSGELGNWSRLSARHRGEWLYAFADAIDADADNLAALECADTGKPITQARGDIAACARYFRFYAGAADKLHGETIPFESEYAVMTLREPWGVCAQIIPWNYPAQIFGRCVAAALAAGNTCVLKPAEDACLSVLRLSELAVKAGLPEGALNVVPGLGREAGAALAEHPGIDHLSFTGSPQTGSLVAKACAEHHVPVTMELGGKSPQLVFADADLEAALDAVVRGIIQNAGQTCSAGSRLLVEASIHDQVVERLQQRFTALRCDAGERDPDCGALINARQRDKVVALIEAAVADGIEVAARGQLAEGASEAGCFVTPHLLTQVPEGHVVSREELFGPVLVVQSFVDEADAIRLANATDFGLCAGVWTRDGGRQLRLARAIRSGQVFVNNYGAGGGVELPFGGVGRSGHGREKGFEGLKSYTRLKTVAIRHGQAFFSDKP</sequence>
<evidence type="ECO:0000256" key="2">
    <source>
        <dbReference type="ARBA" id="ARBA00023002"/>
    </source>
</evidence>
<dbReference type="PROSITE" id="PS00687">
    <property type="entry name" value="ALDEHYDE_DEHYDR_GLU"/>
    <property type="match status" value="1"/>
</dbReference>
<keyword evidence="9" id="KW-1185">Reference proteome</keyword>
<evidence type="ECO:0000256" key="3">
    <source>
        <dbReference type="PROSITE-ProRule" id="PRU10007"/>
    </source>
</evidence>
<evidence type="ECO:0000313" key="6">
    <source>
        <dbReference type="EMBL" id="GEN23500.1"/>
    </source>
</evidence>
<feature type="active site" evidence="3">
    <location>
        <position position="255"/>
    </location>
</feature>
<evidence type="ECO:0000313" key="7">
    <source>
        <dbReference type="EMBL" id="SHM01814.1"/>
    </source>
</evidence>
<dbReference type="AlphaFoldDB" id="A0A1M7FCK5"/>
<dbReference type="PANTHER" id="PTHR11699">
    <property type="entry name" value="ALDEHYDE DEHYDROGENASE-RELATED"/>
    <property type="match status" value="1"/>
</dbReference>
<dbReference type="Proteomes" id="UP000321726">
    <property type="component" value="Unassembled WGS sequence"/>
</dbReference>
<evidence type="ECO:0000256" key="1">
    <source>
        <dbReference type="ARBA" id="ARBA00009986"/>
    </source>
</evidence>
<dbReference type="EMBL" id="FRCA01000004">
    <property type="protein sequence ID" value="SHM01814.1"/>
    <property type="molecule type" value="Genomic_DNA"/>
</dbReference>
<feature type="domain" description="Aldehyde dehydrogenase" evidence="5">
    <location>
        <begin position="19"/>
        <end position="481"/>
    </location>
</feature>
<dbReference type="Gene3D" id="3.40.605.10">
    <property type="entry name" value="Aldehyde Dehydrogenase, Chain A, domain 1"/>
    <property type="match status" value="1"/>
</dbReference>
<accession>A0A1M7FCK5</accession>
<dbReference type="InterPro" id="IPR016163">
    <property type="entry name" value="Ald_DH_C"/>
</dbReference>
<dbReference type="InterPro" id="IPR015590">
    <property type="entry name" value="Aldehyde_DH_dom"/>
</dbReference>